<evidence type="ECO:0000259" key="3">
    <source>
        <dbReference type="Pfam" id="PF05048"/>
    </source>
</evidence>
<evidence type="ECO:0000313" key="5">
    <source>
        <dbReference type="Proteomes" id="UP000639859"/>
    </source>
</evidence>
<dbReference type="EMBL" id="JADWOX010000018">
    <property type="protein sequence ID" value="MBI1686048.1"/>
    <property type="molecule type" value="Genomic_DNA"/>
</dbReference>
<dbReference type="Proteomes" id="UP000639859">
    <property type="component" value="Unassembled WGS sequence"/>
</dbReference>
<protein>
    <submittedName>
        <fullName evidence="4">3-dehydroshikimate dehydratase</fullName>
    </submittedName>
</protein>
<dbReference type="InterPro" id="IPR006626">
    <property type="entry name" value="PbH1"/>
</dbReference>
<evidence type="ECO:0000313" key="4">
    <source>
        <dbReference type="EMBL" id="MBI1686048.1"/>
    </source>
</evidence>
<name>A0ABS0T2F1_9CAUL</name>
<organism evidence="4 5">
    <name type="scientific">Caulobacter hibisci</name>
    <dbReference type="NCBI Taxonomy" id="2035993"/>
    <lineage>
        <taxon>Bacteria</taxon>
        <taxon>Pseudomonadati</taxon>
        <taxon>Pseudomonadota</taxon>
        <taxon>Alphaproteobacteria</taxon>
        <taxon>Caulobacterales</taxon>
        <taxon>Caulobacteraceae</taxon>
        <taxon>Caulobacter</taxon>
    </lineage>
</organism>
<feature type="compositionally biased region" description="Low complexity" evidence="1">
    <location>
        <begin position="471"/>
        <end position="485"/>
    </location>
</feature>
<proteinExistence type="predicted"/>
<dbReference type="InterPro" id="IPR011050">
    <property type="entry name" value="Pectin_lyase_fold/virulence"/>
</dbReference>
<reference evidence="4 5" key="1">
    <citation type="submission" date="2020-11" db="EMBL/GenBank/DDBJ databases">
        <title>genome sequence of strain KACC 18849.</title>
        <authorList>
            <person name="Gao J."/>
            <person name="Zhang X."/>
        </authorList>
    </citation>
    <scope>NUCLEOTIDE SEQUENCE [LARGE SCALE GENOMIC DNA]</scope>
    <source>
        <strain evidence="4 5">KACC 18849</strain>
    </source>
</reference>
<sequence length="491" mass="51117">MRKLLLLAAVAAILPASALAQTAVTPDAREVLKVDRSADDGQPGSLRWALETSNAAPGRYRIEIVPTGPGAIELRIDSPLPPIKGPVKIEGTAWKADGRYAVIDGSGYVKRDLKDCPGANPAEYGTNIRTTTKPGLALIDTREVELTGLEVRNFCIGVLVLRTSNSVFHDNRFVRNIGGAGVMFSGDDGQGGSTATTTINNKVLRNVFYENGDGLELTRGAAFNLVADNVFDAGEDNLEPSQGIEILRGNDNTVVRNLFQNYTDGLQINWGSRNYLGANVFRANGFGISLTGDGNIVDGNVINGNAVGVAVRSEAGATANRISRNRIFANAAPISRCSAGGSCDPKLVKGGIVLGLPGLEHASFVGKRGYGVSTDTSRMARICPEAQPCQGLPNGGQAAPVIEGVKADSVEGSVKAAPGQIVTVELFANRSADANQGENFIADQVVAANADGEARFSIPLPKDLSGQSLTATATSVGGATSSFSAPSPLAR</sequence>
<comment type="caution">
    <text evidence="4">The sequence shown here is derived from an EMBL/GenBank/DDBJ whole genome shotgun (WGS) entry which is preliminary data.</text>
</comment>
<keyword evidence="2" id="KW-0732">Signal</keyword>
<dbReference type="Pfam" id="PF05048">
    <property type="entry name" value="NosD"/>
    <property type="match status" value="1"/>
</dbReference>
<gene>
    <name evidence="4" type="ORF">I4Q42_20465</name>
</gene>
<accession>A0ABS0T2F1</accession>
<evidence type="ECO:0000256" key="2">
    <source>
        <dbReference type="SAM" id="SignalP"/>
    </source>
</evidence>
<feature type="signal peptide" evidence="2">
    <location>
        <begin position="1"/>
        <end position="20"/>
    </location>
</feature>
<feature type="chain" id="PRO_5045165816" evidence="2">
    <location>
        <begin position="21"/>
        <end position="491"/>
    </location>
</feature>
<dbReference type="SUPFAM" id="SSF51126">
    <property type="entry name" value="Pectin lyase-like"/>
    <property type="match status" value="1"/>
</dbReference>
<keyword evidence="5" id="KW-1185">Reference proteome</keyword>
<feature type="region of interest" description="Disordered" evidence="1">
    <location>
        <begin position="471"/>
        <end position="491"/>
    </location>
</feature>
<evidence type="ECO:0000256" key="1">
    <source>
        <dbReference type="SAM" id="MobiDB-lite"/>
    </source>
</evidence>
<dbReference type="RefSeq" id="WP_198577946.1">
    <property type="nucleotide sequence ID" value="NZ_JADWOX010000018.1"/>
</dbReference>
<dbReference type="Gene3D" id="2.160.20.10">
    <property type="entry name" value="Single-stranded right-handed beta-helix, Pectin lyase-like"/>
    <property type="match status" value="1"/>
</dbReference>
<dbReference type="InterPro" id="IPR007742">
    <property type="entry name" value="NosD_dom"/>
</dbReference>
<dbReference type="SMART" id="SM00710">
    <property type="entry name" value="PbH1"/>
    <property type="match status" value="6"/>
</dbReference>
<feature type="domain" description="Periplasmic copper-binding protein NosD beta helix" evidence="3">
    <location>
        <begin position="131"/>
        <end position="293"/>
    </location>
</feature>
<dbReference type="InterPro" id="IPR012334">
    <property type="entry name" value="Pectin_lyas_fold"/>
</dbReference>